<keyword evidence="3" id="KW-1185">Reference proteome</keyword>
<dbReference type="RefSeq" id="WP_002637941.1">
    <property type="nucleotide sequence ID" value="NZ_CP012109.1"/>
</dbReference>
<organism evidence="2 3">
    <name type="scientific">Pseudomyxococcus hansupus</name>
    <dbReference type="NCBI Taxonomy" id="1297742"/>
    <lineage>
        <taxon>Bacteria</taxon>
        <taxon>Pseudomonadati</taxon>
        <taxon>Myxococcota</taxon>
        <taxon>Myxococcia</taxon>
        <taxon>Myxococcales</taxon>
        <taxon>Cystobacterineae</taxon>
        <taxon>Myxococcaceae</taxon>
        <taxon>Pseudomyxococcus</taxon>
    </lineage>
</organism>
<name>A0A0H4WXP8_9BACT</name>
<proteinExistence type="predicted"/>
<dbReference type="STRING" id="1297742.A176_005098"/>
<dbReference type="EMBL" id="CP012109">
    <property type="protein sequence ID" value="AKQ68186.1"/>
    <property type="molecule type" value="Genomic_DNA"/>
</dbReference>
<protein>
    <recommendedName>
        <fullName evidence="1">DUF6900 domain-containing protein</fullName>
    </recommendedName>
</protein>
<evidence type="ECO:0000259" key="1">
    <source>
        <dbReference type="Pfam" id="PF21841"/>
    </source>
</evidence>
<sequence length="40" mass="4432">MKTRNSDSLDFHEVPVWRLKKALNAAYQAGLSAASSPRSK</sequence>
<dbReference type="InterPro" id="IPR054195">
    <property type="entry name" value="DUF6900"/>
</dbReference>
<evidence type="ECO:0000313" key="2">
    <source>
        <dbReference type="EMBL" id="AKQ68186.1"/>
    </source>
</evidence>
<dbReference type="Pfam" id="PF21841">
    <property type="entry name" value="DUF6900"/>
    <property type="match status" value="1"/>
</dbReference>
<dbReference type="PATRIC" id="fig|1297742.4.peg.5148"/>
<evidence type="ECO:0000313" key="3">
    <source>
        <dbReference type="Proteomes" id="UP000009026"/>
    </source>
</evidence>
<gene>
    <name evidence="2" type="ORF">A176_005098</name>
</gene>
<dbReference type="KEGG" id="mym:A176_005098"/>
<dbReference type="Proteomes" id="UP000009026">
    <property type="component" value="Chromosome"/>
</dbReference>
<accession>A0A0H4WXP8</accession>
<dbReference type="AlphaFoldDB" id="A0A0H4WXP8"/>
<feature type="domain" description="DUF6900" evidence="1">
    <location>
        <begin position="2"/>
        <end position="34"/>
    </location>
</feature>
<reference evidence="2 3" key="1">
    <citation type="journal article" date="2016" name="PLoS ONE">
        <title>Complete Genome Sequence and Comparative Genomics of a Novel Myxobacterium Myxococcus hansupus.</title>
        <authorList>
            <person name="Sharma G."/>
            <person name="Narwani T."/>
            <person name="Subramanian S."/>
        </authorList>
    </citation>
    <scope>NUCLEOTIDE SEQUENCE [LARGE SCALE GENOMIC DNA]</scope>
    <source>
        <strain evidence="3">mixupus</strain>
    </source>
</reference>